<protein>
    <recommendedName>
        <fullName evidence="3">DUF1795 domain-containing protein</fullName>
    </recommendedName>
</protein>
<evidence type="ECO:0000313" key="2">
    <source>
        <dbReference type="Proteomes" id="UP000274483"/>
    </source>
</evidence>
<organism evidence="1 2">
    <name type="scientific">Kaistella daneshvariae</name>
    <dbReference type="NCBI Taxonomy" id="2487074"/>
    <lineage>
        <taxon>Bacteria</taxon>
        <taxon>Pseudomonadati</taxon>
        <taxon>Bacteroidota</taxon>
        <taxon>Flavobacteriia</taxon>
        <taxon>Flavobacteriales</taxon>
        <taxon>Weeksellaceae</taxon>
        <taxon>Chryseobacterium group</taxon>
        <taxon>Kaistella</taxon>
    </lineage>
</organism>
<evidence type="ECO:0008006" key="3">
    <source>
        <dbReference type="Google" id="ProtNLM"/>
    </source>
</evidence>
<accession>A0ABM7CAA3</accession>
<evidence type="ECO:0000313" key="1">
    <source>
        <dbReference type="EMBL" id="AZI67932.1"/>
    </source>
</evidence>
<name>A0ABM7CAA3_9FLAO</name>
<proteinExistence type="predicted"/>
<dbReference type="Proteomes" id="UP000274483">
    <property type="component" value="Chromosome"/>
</dbReference>
<reference evidence="1 2" key="1">
    <citation type="submission" date="2018-11" db="EMBL/GenBank/DDBJ databases">
        <title>Proposal to divide the Flavobacteriaceae and reorganize its genera based on Amino Acid Identity values calculated from whole genome sequences.</title>
        <authorList>
            <person name="Nicholson A.C."/>
            <person name="Gulvik C.A."/>
            <person name="Whitney A.M."/>
            <person name="Humrighouse B.W."/>
            <person name="Bell M."/>
            <person name="Holmes B."/>
            <person name="Steigerwalt A.G."/>
            <person name="Villarma A."/>
            <person name="Sheth M."/>
            <person name="Batra D."/>
            <person name="Pryor J."/>
            <person name="Bernardet J.-F."/>
            <person name="Hugo C."/>
            <person name="Kampfer P."/>
            <person name="Newman J.D."/>
            <person name="McQuiston J.R."/>
        </authorList>
    </citation>
    <scope>NUCLEOTIDE SEQUENCE [LARGE SCALE GENOMIC DNA]</scope>
    <source>
        <strain evidence="1 2">H3001</strain>
    </source>
</reference>
<sequence length="201" mass="23517">MLFENKTWKFVNESDATTLESITTNDKTFERDKSATFLIKSKKINSGVYFNPKEWKLSTQTSFPLVEYMFTQLDTDPQVVRFLLTEKVQIPTYKNLKDIVITNIQRTADYYRLKESEYRMVNGLKFLYLRYVANMKGMDFEYAVYYYLETDGYTAFTVFSSQKVFEKHFAKAQQLLNGLVAVPLGTKEVIYSSPPPPMQPK</sequence>
<dbReference type="EMBL" id="CP034158">
    <property type="protein sequence ID" value="AZI67932.1"/>
    <property type="molecule type" value="Genomic_DNA"/>
</dbReference>
<keyword evidence="2" id="KW-1185">Reference proteome</keyword>
<gene>
    <name evidence="1" type="ORF">EIB71_09755</name>
</gene>
<dbReference type="RefSeq" id="WP_124758274.1">
    <property type="nucleotide sequence ID" value="NZ_CBCRWA010000001.1"/>
</dbReference>